<feature type="region of interest" description="Disordered" evidence="1">
    <location>
        <begin position="1"/>
        <end position="62"/>
    </location>
</feature>
<accession>A0ABY6BJ99</accession>
<dbReference type="EMBL" id="CP104694">
    <property type="protein sequence ID" value="UXI70086.1"/>
    <property type="molecule type" value="Genomic_DNA"/>
</dbReference>
<organism evidence="2 3">
    <name type="scientific">Tahibacter amnicola</name>
    <dbReference type="NCBI Taxonomy" id="2976241"/>
    <lineage>
        <taxon>Bacteria</taxon>
        <taxon>Pseudomonadati</taxon>
        <taxon>Pseudomonadota</taxon>
        <taxon>Gammaproteobacteria</taxon>
        <taxon>Lysobacterales</taxon>
        <taxon>Rhodanobacteraceae</taxon>
        <taxon>Tahibacter</taxon>
    </lineage>
</organism>
<feature type="compositionally biased region" description="Polar residues" evidence="1">
    <location>
        <begin position="50"/>
        <end position="62"/>
    </location>
</feature>
<reference evidence="2" key="1">
    <citation type="submission" date="2022-09" db="EMBL/GenBank/DDBJ databases">
        <title>Tahibacter sp. nov., isolated from a fresh water.</title>
        <authorList>
            <person name="Baek J.H."/>
            <person name="Lee J.K."/>
            <person name="Kim J.M."/>
            <person name="Jeon C.O."/>
        </authorList>
    </citation>
    <scope>NUCLEOTIDE SEQUENCE</scope>
    <source>
        <strain evidence="2">W38</strain>
    </source>
</reference>
<evidence type="ECO:0000313" key="2">
    <source>
        <dbReference type="EMBL" id="UXI70086.1"/>
    </source>
</evidence>
<gene>
    <name evidence="2" type="ORF">N4264_10795</name>
</gene>
<name>A0ABY6BJ99_9GAMM</name>
<proteinExistence type="predicted"/>
<evidence type="ECO:0000256" key="1">
    <source>
        <dbReference type="SAM" id="MobiDB-lite"/>
    </source>
</evidence>
<keyword evidence="3" id="KW-1185">Reference proteome</keyword>
<dbReference type="RefSeq" id="WP_261697037.1">
    <property type="nucleotide sequence ID" value="NZ_CP104694.1"/>
</dbReference>
<feature type="compositionally biased region" description="Gly residues" evidence="1">
    <location>
        <begin position="23"/>
        <end position="43"/>
    </location>
</feature>
<dbReference type="Proteomes" id="UP001064632">
    <property type="component" value="Chromosome"/>
</dbReference>
<sequence>MPSNNSKNAGSAGRSPGNDAGTKGTGSAGRTPGGDAGTKGTGSAGKSAAPTKSGSNRTKNAR</sequence>
<evidence type="ECO:0000313" key="3">
    <source>
        <dbReference type="Proteomes" id="UP001064632"/>
    </source>
</evidence>
<protein>
    <submittedName>
        <fullName evidence="2">Uncharacterized protein</fullName>
    </submittedName>
</protein>